<dbReference type="OrthoDB" id="9801392at2"/>
<evidence type="ECO:0000313" key="2">
    <source>
        <dbReference type="Proteomes" id="UP000245845"/>
    </source>
</evidence>
<protein>
    <submittedName>
        <fullName evidence="1">SEC-C motif-containing protein</fullName>
    </submittedName>
</protein>
<name>A0A2Y9BG27_9FIRM</name>
<dbReference type="EMBL" id="QGDL01000002">
    <property type="protein sequence ID" value="PWJ31337.1"/>
    <property type="molecule type" value="Genomic_DNA"/>
</dbReference>
<gene>
    <name evidence="1" type="ORF">A8806_102193</name>
</gene>
<dbReference type="Proteomes" id="UP000245845">
    <property type="component" value="Unassembled WGS sequence"/>
</dbReference>
<dbReference type="AlphaFoldDB" id="A0A2Y9BG27"/>
<proteinExistence type="predicted"/>
<comment type="caution">
    <text evidence="1">The sequence shown here is derived from an EMBL/GenBank/DDBJ whole genome shotgun (WGS) entry which is preliminary data.</text>
</comment>
<keyword evidence="2" id="KW-1185">Reference proteome</keyword>
<dbReference type="Gene3D" id="3.10.450.50">
    <property type="match status" value="1"/>
</dbReference>
<dbReference type="RefSeq" id="WP_109730051.1">
    <property type="nucleotide sequence ID" value="NZ_BAAACK010000006.1"/>
</dbReference>
<dbReference type="SUPFAM" id="SSF103642">
    <property type="entry name" value="Sec-C motif"/>
    <property type="match status" value="1"/>
</dbReference>
<organism evidence="1 2">
    <name type="scientific">Faecalicatena orotica</name>
    <dbReference type="NCBI Taxonomy" id="1544"/>
    <lineage>
        <taxon>Bacteria</taxon>
        <taxon>Bacillati</taxon>
        <taxon>Bacillota</taxon>
        <taxon>Clostridia</taxon>
        <taxon>Lachnospirales</taxon>
        <taxon>Lachnospiraceae</taxon>
        <taxon>Faecalicatena</taxon>
    </lineage>
</organism>
<accession>A0A2Y9BG27</accession>
<dbReference type="Pfam" id="PF02810">
    <property type="entry name" value="SEC-C"/>
    <property type="match status" value="1"/>
</dbReference>
<dbReference type="InterPro" id="IPR004027">
    <property type="entry name" value="SEC_C_motif"/>
</dbReference>
<sequence>MYDLDYIIIYADNSVTVPEEVIDAYKKINTPQFRNLRKQIVWMQACLEMHAMIYGIAPVEIVYRMYRKRPGYKVKKEEFLQIFRAVPEECNLCVIKDGKIIIKEILKNNLYLEIEKSQGAIEFYIPGYEEVLDCMDHKYPSKDPVYQELKKFLSTEMHLEETEVTEIVCTIWSRVSLGCDFHDVMDMLNEMNICFSGDQRFMKFADIMMRVNNHTRMLSNRGYTPQELVAEMGVGALQSEGLIPTLVPMSSVTADMLSSSKKELEERGFGIDLDSNAQVIQTGFMRDGSVERGQKKIYPNDPCPCGSGRKYKKCCGKKWG</sequence>
<reference evidence="1 2" key="1">
    <citation type="submission" date="2018-05" db="EMBL/GenBank/DDBJ databases">
        <title>The Hungate 1000. A catalogue of reference genomes from the rumen microbiome.</title>
        <authorList>
            <person name="Kelly W."/>
        </authorList>
    </citation>
    <scope>NUCLEOTIDE SEQUENCE [LARGE SCALE GENOMIC DNA]</scope>
    <source>
        <strain evidence="1 2">NLAE-zl-C242</strain>
    </source>
</reference>
<evidence type="ECO:0000313" key="1">
    <source>
        <dbReference type="EMBL" id="PWJ31337.1"/>
    </source>
</evidence>